<dbReference type="Proteomes" id="UP000222542">
    <property type="component" value="Unassembled WGS sequence"/>
</dbReference>
<dbReference type="Gramene" id="PHT88623">
    <property type="protein sequence ID" value="PHT88623"/>
    <property type="gene ID" value="T459_10729"/>
</dbReference>
<comment type="similarity">
    <text evidence="1">Belongs to the peptidase C48 family.</text>
</comment>
<dbReference type="Gene3D" id="3.40.395.10">
    <property type="entry name" value="Adenoviral Proteinase, Chain A"/>
    <property type="match status" value="1"/>
</dbReference>
<dbReference type="InterPro" id="IPR038765">
    <property type="entry name" value="Papain-like_cys_pep_sf"/>
</dbReference>
<evidence type="ECO:0000256" key="2">
    <source>
        <dbReference type="ARBA" id="ARBA00022670"/>
    </source>
</evidence>
<dbReference type="AlphaFoldDB" id="A0A2G3A333"/>
<organism evidence="6 7">
    <name type="scientific">Capsicum annuum</name>
    <name type="common">Capsicum pepper</name>
    <dbReference type="NCBI Taxonomy" id="4072"/>
    <lineage>
        <taxon>Eukaryota</taxon>
        <taxon>Viridiplantae</taxon>
        <taxon>Streptophyta</taxon>
        <taxon>Embryophyta</taxon>
        <taxon>Tracheophyta</taxon>
        <taxon>Spermatophyta</taxon>
        <taxon>Magnoliopsida</taxon>
        <taxon>eudicotyledons</taxon>
        <taxon>Gunneridae</taxon>
        <taxon>Pentapetalae</taxon>
        <taxon>asterids</taxon>
        <taxon>lamiids</taxon>
        <taxon>Solanales</taxon>
        <taxon>Solanaceae</taxon>
        <taxon>Solanoideae</taxon>
        <taxon>Capsiceae</taxon>
        <taxon>Capsicum</taxon>
    </lineage>
</organism>
<evidence type="ECO:0000313" key="7">
    <source>
        <dbReference type="Proteomes" id="UP000222542"/>
    </source>
</evidence>
<accession>A0A2G3A333</accession>
<feature type="region of interest" description="Disordered" evidence="4">
    <location>
        <begin position="543"/>
        <end position="572"/>
    </location>
</feature>
<dbReference type="PANTHER" id="PTHR31470:SF46">
    <property type="entry name" value="ULP1 PROTEASE FAMILY, C-TERMINAL CATALYTIC DOMAIN CONTAINING PROTEIN"/>
    <property type="match status" value="1"/>
</dbReference>
<reference evidence="6 7" key="2">
    <citation type="journal article" date="2017" name="Genome Biol.">
        <title>New reference genome sequences of hot pepper reveal the massive evolution of plant disease-resistance genes by retroduplication.</title>
        <authorList>
            <person name="Kim S."/>
            <person name="Park J."/>
            <person name="Yeom S.I."/>
            <person name="Kim Y.M."/>
            <person name="Seo E."/>
            <person name="Kim K.T."/>
            <person name="Kim M.S."/>
            <person name="Lee J.M."/>
            <person name="Cheong K."/>
            <person name="Shin H.S."/>
            <person name="Kim S.B."/>
            <person name="Han K."/>
            <person name="Lee J."/>
            <person name="Park M."/>
            <person name="Lee H.A."/>
            <person name="Lee H.Y."/>
            <person name="Lee Y."/>
            <person name="Oh S."/>
            <person name="Lee J.H."/>
            <person name="Choi E."/>
            <person name="Choi E."/>
            <person name="Lee S.E."/>
            <person name="Jeon J."/>
            <person name="Kim H."/>
            <person name="Choi G."/>
            <person name="Song H."/>
            <person name="Lee J."/>
            <person name="Lee S.C."/>
            <person name="Kwon J.K."/>
            <person name="Lee H.Y."/>
            <person name="Koo N."/>
            <person name="Hong Y."/>
            <person name="Kim R.W."/>
            <person name="Kang W.H."/>
            <person name="Huh J.H."/>
            <person name="Kang B.C."/>
            <person name="Yang T.J."/>
            <person name="Lee Y.H."/>
            <person name="Bennetzen J.L."/>
            <person name="Choi D."/>
        </authorList>
    </citation>
    <scope>NUCLEOTIDE SEQUENCE [LARGE SCALE GENOMIC DNA]</scope>
    <source>
        <strain evidence="7">cv. CM334</strain>
    </source>
</reference>
<dbReference type="Pfam" id="PF02902">
    <property type="entry name" value="Peptidase_C48"/>
    <property type="match status" value="1"/>
</dbReference>
<dbReference type="SUPFAM" id="SSF54001">
    <property type="entry name" value="Cysteine proteinases"/>
    <property type="match status" value="1"/>
</dbReference>
<dbReference type="GO" id="GO:0008234">
    <property type="term" value="F:cysteine-type peptidase activity"/>
    <property type="evidence" value="ECO:0007669"/>
    <property type="project" value="InterPro"/>
</dbReference>
<feature type="compositionally biased region" description="Basic and acidic residues" evidence="4">
    <location>
        <begin position="543"/>
        <end position="554"/>
    </location>
</feature>
<proteinExistence type="inferred from homology"/>
<dbReference type="GO" id="GO:0006508">
    <property type="term" value="P:proteolysis"/>
    <property type="evidence" value="ECO:0007669"/>
    <property type="project" value="UniProtKB-KW"/>
</dbReference>
<evidence type="ECO:0000256" key="1">
    <source>
        <dbReference type="ARBA" id="ARBA00005234"/>
    </source>
</evidence>
<evidence type="ECO:0000256" key="3">
    <source>
        <dbReference type="ARBA" id="ARBA00022801"/>
    </source>
</evidence>
<comment type="caution">
    <text evidence="6">The sequence shown here is derived from an EMBL/GenBank/DDBJ whole genome shotgun (WGS) entry which is preliminary data.</text>
</comment>
<keyword evidence="3" id="KW-0378">Hydrolase</keyword>
<feature type="domain" description="Ubiquitin-like protease family profile" evidence="5">
    <location>
        <begin position="309"/>
        <end position="509"/>
    </location>
</feature>
<keyword evidence="2" id="KW-0645">Protease</keyword>
<name>A0A2G3A333_CAPAN</name>
<dbReference type="PROSITE" id="PS50600">
    <property type="entry name" value="ULP_PROTEASE"/>
    <property type="match status" value="1"/>
</dbReference>
<evidence type="ECO:0000256" key="4">
    <source>
        <dbReference type="SAM" id="MobiDB-lite"/>
    </source>
</evidence>
<protein>
    <recommendedName>
        <fullName evidence="5">Ubiquitin-like protease family profile domain-containing protein</fullName>
    </recommendedName>
</protein>
<evidence type="ECO:0000313" key="6">
    <source>
        <dbReference type="EMBL" id="PHT88623.1"/>
    </source>
</evidence>
<dbReference type="InterPro" id="IPR003653">
    <property type="entry name" value="Peptidase_C48_C"/>
</dbReference>
<dbReference type="PANTHER" id="PTHR31470">
    <property type="entry name" value="CYSTEINE PROTEINASES SUPERFAMILY PROTEIN-RELATED-RELATED"/>
    <property type="match status" value="1"/>
</dbReference>
<sequence length="572" mass="65512">MEDYPSFSLGLTQLDTNSEVGFVPALFDYEEPNFDENRSKYRNDPNKMKEIKKVAAEKSKKAIGESSRKFKKDDTARPRLSKFVYNNIRPTHEEVQSLDSQIIEEFELNDDESEFSPEIVAGRSDIDSADDPMDGHYFDWNRSPIQEQSEDVEGCCEDIATTRLDALVKFVVNQNSANLNVGTPSTVHINKDHMNVEGVSVDIGSITLESFVAVVKNLKPDSANVETSTMQVDYSSTLPESAQVELDAILEDFSDAVVVAHQAAKNPAKRIRTRSKVFMSSYTTEYASDSKAIEDQIGEQKQKFAFNNFLISDNMPKGVIEEYKQWVEEGLLKFHAKKFTTTNCFFKNYIVKTYSNYYEDETDTVITTQQDYAQSVDVILNEDAITNVIKGYCMPSGLPWHQVDEVYVPINCNDKFHWELAVIFLKDRRIRVYDSLSSLRNMESINEINKLVAMLPTYLSDNRIFEEASRTDWTNLEVYRNKITQRTQFLNEHSFENCGAFVAGYAEYLSEGMNVPSDDFEAEYHRMRYATLLQKYGIQKAQKDYVSKNDDPPRPRSRNIRIPGENEIGSTE</sequence>
<reference evidence="6 7" key="1">
    <citation type="journal article" date="2014" name="Nat. Genet.">
        <title>Genome sequence of the hot pepper provides insights into the evolution of pungency in Capsicum species.</title>
        <authorList>
            <person name="Kim S."/>
            <person name="Park M."/>
            <person name="Yeom S.I."/>
            <person name="Kim Y.M."/>
            <person name="Lee J.M."/>
            <person name="Lee H.A."/>
            <person name="Seo E."/>
            <person name="Choi J."/>
            <person name="Cheong K."/>
            <person name="Kim K.T."/>
            <person name="Jung K."/>
            <person name="Lee G.W."/>
            <person name="Oh S.K."/>
            <person name="Bae C."/>
            <person name="Kim S.B."/>
            <person name="Lee H.Y."/>
            <person name="Kim S.Y."/>
            <person name="Kim M.S."/>
            <person name="Kang B.C."/>
            <person name="Jo Y.D."/>
            <person name="Yang H.B."/>
            <person name="Jeong H.J."/>
            <person name="Kang W.H."/>
            <person name="Kwon J.K."/>
            <person name="Shin C."/>
            <person name="Lim J.Y."/>
            <person name="Park J.H."/>
            <person name="Huh J.H."/>
            <person name="Kim J.S."/>
            <person name="Kim B.D."/>
            <person name="Cohen O."/>
            <person name="Paran I."/>
            <person name="Suh M.C."/>
            <person name="Lee S.B."/>
            <person name="Kim Y.K."/>
            <person name="Shin Y."/>
            <person name="Noh S.J."/>
            <person name="Park J."/>
            <person name="Seo Y.S."/>
            <person name="Kwon S.Y."/>
            <person name="Kim H.A."/>
            <person name="Park J.M."/>
            <person name="Kim H.J."/>
            <person name="Choi S.B."/>
            <person name="Bosland P.W."/>
            <person name="Reeves G."/>
            <person name="Jo S.H."/>
            <person name="Lee B.W."/>
            <person name="Cho H.T."/>
            <person name="Choi H.S."/>
            <person name="Lee M.S."/>
            <person name="Yu Y."/>
            <person name="Do Choi Y."/>
            <person name="Park B.S."/>
            <person name="van Deynze A."/>
            <person name="Ashrafi H."/>
            <person name="Hill T."/>
            <person name="Kim W.T."/>
            <person name="Pai H.S."/>
            <person name="Ahn H.K."/>
            <person name="Yeam I."/>
            <person name="Giovannoni J.J."/>
            <person name="Rose J.K."/>
            <person name="Sorensen I."/>
            <person name="Lee S.J."/>
            <person name="Kim R.W."/>
            <person name="Choi I.Y."/>
            <person name="Choi B.S."/>
            <person name="Lim J.S."/>
            <person name="Lee Y.H."/>
            <person name="Choi D."/>
        </authorList>
    </citation>
    <scope>NUCLEOTIDE SEQUENCE [LARGE SCALE GENOMIC DNA]</scope>
    <source>
        <strain evidence="7">cv. CM334</strain>
    </source>
</reference>
<keyword evidence="7" id="KW-1185">Reference proteome</keyword>
<dbReference type="EMBL" id="AYRZ02000003">
    <property type="protein sequence ID" value="PHT88623.1"/>
    <property type="molecule type" value="Genomic_DNA"/>
</dbReference>
<evidence type="ECO:0000259" key="5">
    <source>
        <dbReference type="PROSITE" id="PS50600"/>
    </source>
</evidence>
<gene>
    <name evidence="6" type="ORF">T459_10729</name>
</gene>